<feature type="domain" description="Protein kinase" evidence="9">
    <location>
        <begin position="4"/>
        <end position="256"/>
    </location>
</feature>
<dbReference type="PROSITE" id="PS00107">
    <property type="entry name" value="PROTEIN_KINASE_ATP"/>
    <property type="match status" value="1"/>
</dbReference>
<feature type="binding site" evidence="6">
    <location>
        <position position="33"/>
    </location>
    <ligand>
        <name>ATP</name>
        <dbReference type="ChEBI" id="CHEBI:30616"/>
    </ligand>
</feature>
<keyword evidence="11" id="KW-1185">Reference proteome</keyword>
<keyword evidence="5 6" id="KW-0067">ATP-binding</keyword>
<dbReference type="InterPro" id="IPR000719">
    <property type="entry name" value="Prot_kinase_dom"/>
</dbReference>
<dbReference type="OrthoDB" id="193931at2759"/>
<evidence type="ECO:0000256" key="8">
    <source>
        <dbReference type="SAM" id="MobiDB-lite"/>
    </source>
</evidence>
<gene>
    <name evidence="10" type="primary">100638972</name>
</gene>
<comment type="similarity">
    <text evidence="7">Belongs to the protein kinase superfamily.</text>
</comment>
<dbReference type="GO" id="GO:0005737">
    <property type="term" value="C:cytoplasm"/>
    <property type="evidence" value="ECO:0007669"/>
    <property type="project" value="TreeGrafter"/>
</dbReference>
<dbReference type="InterPro" id="IPR017441">
    <property type="entry name" value="Protein_kinase_ATP_BS"/>
</dbReference>
<dbReference type="eggNOG" id="KOG0611">
    <property type="taxonomic scope" value="Eukaryota"/>
</dbReference>
<dbReference type="PROSITE" id="PS50011">
    <property type="entry name" value="PROTEIN_KINASE_DOM"/>
    <property type="match status" value="1"/>
</dbReference>
<organism evidence="10">
    <name type="scientific">Amphimedon queenslandica</name>
    <name type="common">Sponge</name>
    <dbReference type="NCBI Taxonomy" id="400682"/>
    <lineage>
        <taxon>Eukaryota</taxon>
        <taxon>Metazoa</taxon>
        <taxon>Porifera</taxon>
        <taxon>Demospongiae</taxon>
        <taxon>Heteroscleromorpha</taxon>
        <taxon>Haplosclerida</taxon>
        <taxon>Niphatidae</taxon>
        <taxon>Amphimedon</taxon>
    </lineage>
</organism>
<dbReference type="CDD" id="cd14003">
    <property type="entry name" value="STKc_AMPK-like"/>
    <property type="match status" value="1"/>
</dbReference>
<sequence length="387" mass="42841">MDNYRILKKIGSGSFAKVYTALDKTTNEKVALKVINKANISSGKLRERLEREIENMKTLKHKHIVSYYDSFETEKEMCIAMEYVSGGELFDYIAEKQGLGETEARRLFSQIACAVHHCHLNNISHRDLKLENILLTESKQAKVIDFGFSKETHPNAMTATYCGSALYASPEMIIGKPYQGPECDVWSLGIILFGMLTACMPFDDSNWGSFITSISRSDYPEPPNTSQNAKHLISRMLDPCAATRATISEVLSHPWLNPAPRKSSLQLPPLARRRQGISHSKSIALEITKSIMTEAGLSCTCDCHSRSEMRDSAIRLHCESCEPMSPTEGKSRPLDNSSSTMQSTTSLCSSGYSSSTESLVTSPPALTQSSYTKPVPANSELVDIVFV</sequence>
<dbReference type="InterPro" id="IPR011009">
    <property type="entry name" value="Kinase-like_dom_sf"/>
</dbReference>
<dbReference type="GO" id="GO:0000226">
    <property type="term" value="P:microtubule cytoskeleton organization"/>
    <property type="evidence" value="ECO:0007669"/>
    <property type="project" value="TreeGrafter"/>
</dbReference>
<dbReference type="KEGG" id="aqu:100638972"/>
<dbReference type="EnsemblMetazoa" id="Aqu2.1.37455_001">
    <property type="protein sequence ID" value="Aqu2.1.37455_001"/>
    <property type="gene ID" value="Aqu2.1.37455"/>
</dbReference>
<dbReference type="GO" id="GO:0035556">
    <property type="term" value="P:intracellular signal transduction"/>
    <property type="evidence" value="ECO:0007669"/>
    <property type="project" value="TreeGrafter"/>
</dbReference>
<dbReference type="InterPro" id="IPR008271">
    <property type="entry name" value="Ser/Thr_kinase_AS"/>
</dbReference>
<reference evidence="10" key="2">
    <citation type="submission" date="2017-05" db="UniProtKB">
        <authorList>
            <consortium name="EnsemblMetazoa"/>
        </authorList>
    </citation>
    <scope>IDENTIFICATION</scope>
</reference>
<evidence type="ECO:0000259" key="9">
    <source>
        <dbReference type="PROSITE" id="PS50011"/>
    </source>
</evidence>
<dbReference type="EnsemblMetazoa" id="XM_003384908.3">
    <property type="protein sequence ID" value="XP_003384956.1"/>
    <property type="gene ID" value="LOC100638972"/>
</dbReference>
<evidence type="ECO:0000256" key="2">
    <source>
        <dbReference type="ARBA" id="ARBA00022679"/>
    </source>
</evidence>
<evidence type="ECO:0000256" key="3">
    <source>
        <dbReference type="ARBA" id="ARBA00022741"/>
    </source>
</evidence>
<dbReference type="Gene3D" id="1.10.510.10">
    <property type="entry name" value="Transferase(Phosphotransferase) domain 1"/>
    <property type="match status" value="1"/>
</dbReference>
<evidence type="ECO:0000256" key="4">
    <source>
        <dbReference type="ARBA" id="ARBA00022777"/>
    </source>
</evidence>
<dbReference type="SMART" id="SM00220">
    <property type="entry name" value="S_TKc"/>
    <property type="match status" value="1"/>
</dbReference>
<evidence type="ECO:0000256" key="7">
    <source>
        <dbReference type="RuleBase" id="RU000304"/>
    </source>
</evidence>
<protein>
    <recommendedName>
        <fullName evidence="9">Protein kinase domain-containing protein</fullName>
    </recommendedName>
</protein>
<keyword evidence="3 6" id="KW-0547">Nucleotide-binding</keyword>
<dbReference type="AlphaFoldDB" id="A0A1X7VAX6"/>
<name>A0A1X7VAX6_AMPQE</name>
<keyword evidence="1 7" id="KW-0723">Serine/threonine-protein kinase</keyword>
<feature type="region of interest" description="Disordered" evidence="8">
    <location>
        <begin position="323"/>
        <end position="350"/>
    </location>
</feature>
<dbReference type="PANTHER" id="PTHR24346:SF93">
    <property type="entry name" value="NUAK FAMILY SNF1-LIKE KINASE 1"/>
    <property type="match status" value="1"/>
</dbReference>
<evidence type="ECO:0000313" key="10">
    <source>
        <dbReference type="EnsemblMetazoa" id="Aqu2.1.37455_001"/>
    </source>
</evidence>
<dbReference type="InParanoid" id="A0A1X7VAX6"/>
<proteinExistence type="inferred from homology"/>
<dbReference type="Proteomes" id="UP000007879">
    <property type="component" value="Unassembled WGS sequence"/>
</dbReference>
<dbReference type="Pfam" id="PF00069">
    <property type="entry name" value="Pkinase"/>
    <property type="match status" value="1"/>
</dbReference>
<evidence type="ECO:0000256" key="1">
    <source>
        <dbReference type="ARBA" id="ARBA00022527"/>
    </source>
</evidence>
<dbReference type="PROSITE" id="PS00108">
    <property type="entry name" value="PROTEIN_KINASE_ST"/>
    <property type="match status" value="1"/>
</dbReference>
<evidence type="ECO:0000256" key="6">
    <source>
        <dbReference type="PROSITE-ProRule" id="PRU10141"/>
    </source>
</evidence>
<evidence type="ECO:0000256" key="5">
    <source>
        <dbReference type="ARBA" id="ARBA00022840"/>
    </source>
</evidence>
<dbReference type="SUPFAM" id="SSF56112">
    <property type="entry name" value="Protein kinase-like (PK-like)"/>
    <property type="match status" value="1"/>
</dbReference>
<accession>A0A1X7VAX6</accession>
<dbReference type="GO" id="GO:0050321">
    <property type="term" value="F:tau-protein kinase activity"/>
    <property type="evidence" value="ECO:0007669"/>
    <property type="project" value="TreeGrafter"/>
</dbReference>
<dbReference type="FunFam" id="3.30.200.20:FF:000042">
    <property type="entry name" value="Aurora kinase A"/>
    <property type="match status" value="1"/>
</dbReference>
<keyword evidence="4" id="KW-0418">Kinase</keyword>
<dbReference type="PANTHER" id="PTHR24346">
    <property type="entry name" value="MAP/MICROTUBULE AFFINITY-REGULATING KINASE"/>
    <property type="match status" value="1"/>
</dbReference>
<keyword evidence="2" id="KW-0808">Transferase</keyword>
<evidence type="ECO:0000313" key="11">
    <source>
        <dbReference type="Proteomes" id="UP000007879"/>
    </source>
</evidence>
<dbReference type="FunFam" id="1.10.510.10:FF:000571">
    <property type="entry name" value="Maternal embryonic leucine zipper kinase"/>
    <property type="match status" value="1"/>
</dbReference>
<reference evidence="11" key="1">
    <citation type="journal article" date="2010" name="Nature">
        <title>The Amphimedon queenslandica genome and the evolution of animal complexity.</title>
        <authorList>
            <person name="Srivastava M."/>
            <person name="Simakov O."/>
            <person name="Chapman J."/>
            <person name="Fahey B."/>
            <person name="Gauthier M.E."/>
            <person name="Mitros T."/>
            <person name="Richards G.S."/>
            <person name="Conaco C."/>
            <person name="Dacre M."/>
            <person name="Hellsten U."/>
            <person name="Larroux C."/>
            <person name="Putnam N.H."/>
            <person name="Stanke M."/>
            <person name="Adamska M."/>
            <person name="Darling A."/>
            <person name="Degnan S.M."/>
            <person name="Oakley T.H."/>
            <person name="Plachetzki D.C."/>
            <person name="Zhai Y."/>
            <person name="Adamski M."/>
            <person name="Calcino A."/>
            <person name="Cummins S.F."/>
            <person name="Goodstein D.M."/>
            <person name="Harris C."/>
            <person name="Jackson D.J."/>
            <person name="Leys S.P."/>
            <person name="Shu S."/>
            <person name="Woodcroft B.J."/>
            <person name="Vervoort M."/>
            <person name="Kosik K.S."/>
            <person name="Manning G."/>
            <person name="Degnan B.M."/>
            <person name="Rokhsar D.S."/>
        </authorList>
    </citation>
    <scope>NUCLEOTIDE SEQUENCE [LARGE SCALE GENOMIC DNA]</scope>
</reference>
<dbReference type="STRING" id="400682.A0A1X7VAX6"/>
<dbReference type="GO" id="GO:0005524">
    <property type="term" value="F:ATP binding"/>
    <property type="evidence" value="ECO:0007669"/>
    <property type="project" value="UniProtKB-UniRule"/>
</dbReference>